<reference evidence="10" key="1">
    <citation type="journal article" date="2017" name="Nat. Commun.">
        <title>The asparagus genome sheds light on the origin and evolution of a young Y chromosome.</title>
        <authorList>
            <person name="Harkess A."/>
            <person name="Zhou J."/>
            <person name="Xu C."/>
            <person name="Bowers J.E."/>
            <person name="Van der Hulst R."/>
            <person name="Ayyampalayam S."/>
            <person name="Mercati F."/>
            <person name="Riccardi P."/>
            <person name="McKain M.R."/>
            <person name="Kakrana A."/>
            <person name="Tang H."/>
            <person name="Ray J."/>
            <person name="Groenendijk J."/>
            <person name="Arikit S."/>
            <person name="Mathioni S.M."/>
            <person name="Nakano M."/>
            <person name="Shan H."/>
            <person name="Telgmann-Rauber A."/>
            <person name="Kanno A."/>
            <person name="Yue Z."/>
            <person name="Chen H."/>
            <person name="Li W."/>
            <person name="Chen Y."/>
            <person name="Xu X."/>
            <person name="Zhang Y."/>
            <person name="Luo S."/>
            <person name="Chen H."/>
            <person name="Gao J."/>
            <person name="Mao Z."/>
            <person name="Pires J.C."/>
            <person name="Luo M."/>
            <person name="Kudrna D."/>
            <person name="Wing R.A."/>
            <person name="Meyers B.C."/>
            <person name="Yi K."/>
            <person name="Kong H."/>
            <person name="Lavrijsen P."/>
            <person name="Sunseri F."/>
            <person name="Falavigna A."/>
            <person name="Ye Y."/>
            <person name="Leebens-Mack J.H."/>
            <person name="Chen G."/>
        </authorList>
    </citation>
    <scope>NUCLEOTIDE SEQUENCE [LARGE SCALE GENOMIC DNA]</scope>
    <source>
        <strain evidence="10">cv. DH0086</strain>
    </source>
</reference>
<feature type="compositionally biased region" description="Polar residues" evidence="7">
    <location>
        <begin position="220"/>
        <end position="229"/>
    </location>
</feature>
<evidence type="ECO:0000256" key="5">
    <source>
        <dbReference type="ARBA" id="ARBA00023284"/>
    </source>
</evidence>
<keyword evidence="4" id="KW-1015">Disulfide bond</keyword>
<dbReference type="PROSITE" id="PS51352">
    <property type="entry name" value="THIOREDOXIN_2"/>
    <property type="match status" value="1"/>
</dbReference>
<organism evidence="9 10">
    <name type="scientific">Asparagus officinalis</name>
    <name type="common">Garden asparagus</name>
    <dbReference type="NCBI Taxonomy" id="4686"/>
    <lineage>
        <taxon>Eukaryota</taxon>
        <taxon>Viridiplantae</taxon>
        <taxon>Streptophyta</taxon>
        <taxon>Embryophyta</taxon>
        <taxon>Tracheophyta</taxon>
        <taxon>Spermatophyta</taxon>
        <taxon>Magnoliopsida</taxon>
        <taxon>Liliopsida</taxon>
        <taxon>Asparagales</taxon>
        <taxon>Asparagaceae</taxon>
        <taxon>Asparagoideae</taxon>
        <taxon>Asparagus</taxon>
    </lineage>
</organism>
<evidence type="ECO:0000256" key="3">
    <source>
        <dbReference type="ARBA" id="ARBA00022982"/>
    </source>
</evidence>
<evidence type="ECO:0000313" key="10">
    <source>
        <dbReference type="Proteomes" id="UP000243459"/>
    </source>
</evidence>
<accession>A0A5P1FB81</accession>
<dbReference type="InterPro" id="IPR036249">
    <property type="entry name" value="Thioredoxin-like_sf"/>
</dbReference>
<dbReference type="Proteomes" id="UP000243459">
    <property type="component" value="Chromosome 3"/>
</dbReference>
<dbReference type="PANTHER" id="PTHR43601">
    <property type="entry name" value="THIOREDOXIN, MITOCHONDRIAL"/>
    <property type="match status" value="1"/>
</dbReference>
<dbReference type="PANTHER" id="PTHR43601:SF17">
    <property type="entry name" value="THIOREDOXIN-LIKE 1-2, CHLOROPLASTIC"/>
    <property type="match status" value="1"/>
</dbReference>
<dbReference type="GO" id="GO:0045454">
    <property type="term" value="P:cell redox homeostasis"/>
    <property type="evidence" value="ECO:0007669"/>
    <property type="project" value="TreeGrafter"/>
</dbReference>
<evidence type="ECO:0000313" key="9">
    <source>
        <dbReference type="EMBL" id="ONK75432.1"/>
    </source>
</evidence>
<feature type="domain" description="Thioredoxin" evidence="8">
    <location>
        <begin position="78"/>
        <end position="194"/>
    </location>
</feature>
<dbReference type="Gramene" id="ONK75432">
    <property type="protein sequence ID" value="ONK75432"/>
    <property type="gene ID" value="A4U43_C03F16780"/>
</dbReference>
<dbReference type="OMA" id="NSCEANF"/>
<feature type="region of interest" description="Disordered" evidence="7">
    <location>
        <begin position="220"/>
        <end position="251"/>
    </location>
</feature>
<dbReference type="InterPro" id="IPR013766">
    <property type="entry name" value="Thioredoxin_domain"/>
</dbReference>
<dbReference type="GO" id="GO:0009507">
    <property type="term" value="C:chloroplast"/>
    <property type="evidence" value="ECO:0007669"/>
    <property type="project" value="UniProtKB-ARBA"/>
</dbReference>
<name>A0A5P1FB81_ASPOF</name>
<evidence type="ECO:0000256" key="7">
    <source>
        <dbReference type="SAM" id="MobiDB-lite"/>
    </source>
</evidence>
<evidence type="ECO:0000256" key="1">
    <source>
        <dbReference type="ARBA" id="ARBA00008987"/>
    </source>
</evidence>
<comment type="similarity">
    <text evidence="1">Belongs to the thioredoxin family.</text>
</comment>
<comment type="function">
    <text evidence="6">Probable thiol-disulfide oxidoreductase that may participate in various redox reactions.</text>
</comment>
<dbReference type="Pfam" id="PF00085">
    <property type="entry name" value="Thioredoxin"/>
    <property type="match status" value="1"/>
</dbReference>
<dbReference type="CDD" id="cd02947">
    <property type="entry name" value="TRX_family"/>
    <property type="match status" value="1"/>
</dbReference>
<dbReference type="EMBL" id="CM007383">
    <property type="protein sequence ID" value="ONK75432.1"/>
    <property type="molecule type" value="Genomic_DNA"/>
</dbReference>
<sequence>MAFSLCHGFCVSCPHELALEKKVIVGSSDALVCKNEFRGNQLVLKQQSGLERWVPKETHSPFSISAQASICVPRAMRWWEKTSKPNMTEIKSTQHLVDSLLGAGDKLVIVDFYSPGCGGCKALHPKICQFAEQHPNATFLMVNYEEHRPMCQSLHVRVLPFFRFYRGARGRVSSFSCTNATIKKFRDALGKHGAERCGLGPAKGLEESELTSLASKKGTNFSYPLSSSPPGDFSFYSDSEGRTDMAMASPR</sequence>
<keyword evidence="10" id="KW-1185">Reference proteome</keyword>
<keyword evidence="2" id="KW-0813">Transport</keyword>
<protein>
    <recommendedName>
        <fullName evidence="8">Thioredoxin domain-containing protein</fullName>
    </recommendedName>
</protein>
<evidence type="ECO:0000256" key="4">
    <source>
        <dbReference type="ARBA" id="ARBA00023157"/>
    </source>
</evidence>
<dbReference type="AlphaFoldDB" id="A0A5P1FB81"/>
<keyword evidence="5" id="KW-0676">Redox-active center</keyword>
<dbReference type="Gene3D" id="3.40.30.10">
    <property type="entry name" value="Glutaredoxin"/>
    <property type="match status" value="1"/>
</dbReference>
<evidence type="ECO:0000256" key="6">
    <source>
        <dbReference type="ARBA" id="ARBA00056742"/>
    </source>
</evidence>
<keyword evidence="3" id="KW-0249">Electron transport</keyword>
<gene>
    <name evidence="9" type="ORF">A4U43_C03F16780</name>
</gene>
<evidence type="ECO:0000256" key="2">
    <source>
        <dbReference type="ARBA" id="ARBA00022448"/>
    </source>
</evidence>
<evidence type="ECO:0000259" key="8">
    <source>
        <dbReference type="PROSITE" id="PS51352"/>
    </source>
</evidence>
<proteinExistence type="inferred from homology"/>
<dbReference type="FunFam" id="3.40.30.10:FF:000199">
    <property type="entry name" value="Thioredoxin-like 1-2, chloroplastic"/>
    <property type="match status" value="1"/>
</dbReference>
<dbReference type="SUPFAM" id="SSF52833">
    <property type="entry name" value="Thioredoxin-like"/>
    <property type="match status" value="1"/>
</dbReference>